<evidence type="ECO:0000256" key="8">
    <source>
        <dbReference type="SAM" id="Phobius"/>
    </source>
</evidence>
<dbReference type="InterPro" id="IPR005467">
    <property type="entry name" value="His_kinase_dom"/>
</dbReference>
<dbReference type="InterPro" id="IPR001789">
    <property type="entry name" value="Sig_transdc_resp-reg_receiver"/>
</dbReference>
<feature type="domain" description="PAC" evidence="12">
    <location>
        <begin position="572"/>
        <end position="622"/>
    </location>
</feature>
<dbReference type="Pfam" id="PF00512">
    <property type="entry name" value="HisKA"/>
    <property type="match status" value="1"/>
</dbReference>
<dbReference type="SMART" id="SM00086">
    <property type="entry name" value="PAC"/>
    <property type="match status" value="2"/>
</dbReference>
<keyword evidence="3 6" id="KW-0597">Phosphoprotein</keyword>
<dbReference type="PANTHER" id="PTHR43047">
    <property type="entry name" value="TWO-COMPONENT HISTIDINE PROTEIN KINASE"/>
    <property type="match status" value="1"/>
</dbReference>
<organism evidence="13 14">
    <name type="scientific">Benzoatithermus flavus</name>
    <dbReference type="NCBI Taxonomy" id="3108223"/>
    <lineage>
        <taxon>Bacteria</taxon>
        <taxon>Pseudomonadati</taxon>
        <taxon>Pseudomonadota</taxon>
        <taxon>Alphaproteobacteria</taxon>
        <taxon>Geminicoccales</taxon>
        <taxon>Geminicoccaceae</taxon>
        <taxon>Benzoatithermus</taxon>
    </lineage>
</organism>
<dbReference type="InterPro" id="IPR036097">
    <property type="entry name" value="HisK_dim/P_sf"/>
</dbReference>
<comment type="caution">
    <text evidence="13">The sequence shown here is derived from an EMBL/GenBank/DDBJ whole genome shotgun (WGS) entry which is preliminary data.</text>
</comment>
<dbReference type="SMART" id="SM00388">
    <property type="entry name" value="HisKA"/>
    <property type="match status" value="1"/>
</dbReference>
<feature type="region of interest" description="Disordered" evidence="7">
    <location>
        <begin position="1093"/>
        <end position="1125"/>
    </location>
</feature>
<dbReference type="Gene3D" id="3.30.450.20">
    <property type="entry name" value="PAS domain"/>
    <property type="match status" value="4"/>
</dbReference>
<evidence type="ECO:0000313" key="14">
    <source>
        <dbReference type="Proteomes" id="UP001375743"/>
    </source>
</evidence>
<dbReference type="InterPro" id="IPR036890">
    <property type="entry name" value="HATPase_C_sf"/>
</dbReference>
<evidence type="ECO:0000256" key="3">
    <source>
        <dbReference type="ARBA" id="ARBA00022553"/>
    </source>
</evidence>
<dbReference type="PANTHER" id="PTHR43047:SF72">
    <property type="entry name" value="OSMOSENSING HISTIDINE PROTEIN KINASE SLN1"/>
    <property type="match status" value="1"/>
</dbReference>
<evidence type="ECO:0000256" key="6">
    <source>
        <dbReference type="PROSITE-ProRule" id="PRU00169"/>
    </source>
</evidence>
<dbReference type="InterPro" id="IPR003594">
    <property type="entry name" value="HATPase_dom"/>
</dbReference>
<feature type="modified residue" description="4-aspartylphosphate" evidence="6">
    <location>
        <position position="1026"/>
    </location>
</feature>
<evidence type="ECO:0000259" key="9">
    <source>
        <dbReference type="PROSITE" id="PS50109"/>
    </source>
</evidence>
<dbReference type="Gene3D" id="1.10.287.130">
    <property type="match status" value="1"/>
</dbReference>
<dbReference type="CDD" id="cd18774">
    <property type="entry name" value="PDC2_HK_sensor"/>
    <property type="match status" value="1"/>
</dbReference>
<feature type="domain" description="Response regulatory" evidence="10">
    <location>
        <begin position="976"/>
        <end position="1090"/>
    </location>
</feature>
<dbReference type="Pfam" id="PF00989">
    <property type="entry name" value="PAS"/>
    <property type="match status" value="1"/>
</dbReference>
<evidence type="ECO:0000259" key="12">
    <source>
        <dbReference type="PROSITE" id="PS50113"/>
    </source>
</evidence>
<gene>
    <name evidence="13" type="ORF">U1T56_04270</name>
</gene>
<dbReference type="InterPro" id="IPR000700">
    <property type="entry name" value="PAS-assoc_C"/>
</dbReference>
<dbReference type="Gene3D" id="3.40.50.2300">
    <property type="match status" value="1"/>
</dbReference>
<keyword evidence="8" id="KW-0472">Membrane</keyword>
<dbReference type="SUPFAM" id="SSF55785">
    <property type="entry name" value="PYP-like sensor domain (PAS domain)"/>
    <property type="match status" value="2"/>
</dbReference>
<feature type="domain" description="PAS" evidence="11">
    <location>
        <begin position="368"/>
        <end position="413"/>
    </location>
</feature>
<dbReference type="SMART" id="SM00091">
    <property type="entry name" value="PAS"/>
    <property type="match status" value="2"/>
</dbReference>
<dbReference type="SUPFAM" id="SSF55874">
    <property type="entry name" value="ATPase domain of HSP90 chaperone/DNA topoisomerase II/histidine kinase"/>
    <property type="match status" value="1"/>
</dbReference>
<dbReference type="CDD" id="cd00130">
    <property type="entry name" value="PAS"/>
    <property type="match status" value="2"/>
</dbReference>
<reference evidence="13 14" key="1">
    <citation type="submission" date="2024-01" db="EMBL/GenBank/DDBJ databases">
        <title>Multi-omics insights into the function and evolution of sodium benzoate biodegradation pathways in Benzoatithermus flavus gen. nov., sp. nov. from hot spring.</title>
        <authorList>
            <person name="Hu C.-J."/>
            <person name="Li W.-J."/>
        </authorList>
    </citation>
    <scope>NUCLEOTIDE SEQUENCE [LARGE SCALE GENOMIC DNA]</scope>
    <source>
        <strain evidence="13 14">SYSU G07066</strain>
    </source>
</reference>
<evidence type="ECO:0000259" key="10">
    <source>
        <dbReference type="PROSITE" id="PS50110"/>
    </source>
</evidence>
<dbReference type="InterPro" id="IPR011006">
    <property type="entry name" value="CheY-like_superfamily"/>
</dbReference>
<name>A0ABU8XQS9_9PROT</name>
<evidence type="ECO:0000313" key="13">
    <source>
        <dbReference type="EMBL" id="MEK0082352.1"/>
    </source>
</evidence>
<dbReference type="Pfam" id="PF08448">
    <property type="entry name" value="PAS_4"/>
    <property type="match status" value="1"/>
</dbReference>
<dbReference type="PROSITE" id="PS50109">
    <property type="entry name" value="HIS_KIN"/>
    <property type="match status" value="1"/>
</dbReference>
<dbReference type="InterPro" id="IPR001610">
    <property type="entry name" value="PAC"/>
</dbReference>
<dbReference type="EMBL" id="JBBLZC010000003">
    <property type="protein sequence ID" value="MEK0082352.1"/>
    <property type="molecule type" value="Genomic_DNA"/>
</dbReference>
<feature type="transmembrane region" description="Helical" evidence="8">
    <location>
        <begin position="37"/>
        <end position="56"/>
    </location>
</feature>
<protein>
    <recommendedName>
        <fullName evidence="2">histidine kinase</fullName>
        <ecNumber evidence="2">2.7.13.3</ecNumber>
    </recommendedName>
</protein>
<evidence type="ECO:0000256" key="1">
    <source>
        <dbReference type="ARBA" id="ARBA00000085"/>
    </source>
</evidence>
<dbReference type="PROSITE" id="PS50113">
    <property type="entry name" value="PAC"/>
    <property type="match status" value="2"/>
</dbReference>
<evidence type="ECO:0000256" key="5">
    <source>
        <dbReference type="ARBA" id="ARBA00022777"/>
    </source>
</evidence>
<evidence type="ECO:0000259" key="11">
    <source>
        <dbReference type="PROSITE" id="PS50112"/>
    </source>
</evidence>
<dbReference type="SUPFAM" id="SSF52172">
    <property type="entry name" value="CheY-like"/>
    <property type="match status" value="1"/>
</dbReference>
<dbReference type="PROSITE" id="PS50110">
    <property type="entry name" value="RESPONSE_REGULATORY"/>
    <property type="match status" value="1"/>
</dbReference>
<keyword evidence="5" id="KW-0418">Kinase</keyword>
<dbReference type="CDD" id="cd16922">
    <property type="entry name" value="HATPase_EvgS-ArcB-TorS-like"/>
    <property type="match status" value="1"/>
</dbReference>
<keyword evidence="8" id="KW-0812">Transmembrane</keyword>
<dbReference type="CDD" id="cd18773">
    <property type="entry name" value="PDC1_HK_sensor"/>
    <property type="match status" value="1"/>
</dbReference>
<evidence type="ECO:0000256" key="2">
    <source>
        <dbReference type="ARBA" id="ARBA00012438"/>
    </source>
</evidence>
<dbReference type="Gene3D" id="3.30.565.10">
    <property type="entry name" value="Histidine kinase-like ATPase, C-terminal domain"/>
    <property type="match status" value="1"/>
</dbReference>
<dbReference type="InterPro" id="IPR004358">
    <property type="entry name" value="Sig_transdc_His_kin-like_C"/>
</dbReference>
<dbReference type="InterPro" id="IPR003661">
    <property type="entry name" value="HisK_dim/P_dom"/>
</dbReference>
<comment type="catalytic activity">
    <reaction evidence="1">
        <text>ATP + protein L-histidine = ADP + protein N-phospho-L-histidine.</text>
        <dbReference type="EC" id="2.7.13.3"/>
    </reaction>
</comment>
<sequence length="1125" mass="121056">MTSRKRTGRPGIAGKAFRELSEAAIRRCSHVGLRTRLMLTHGLCIVPLVLLIGFALDLQFRSQLERGVELAEHAAEHLAAEHASIMGQARDALEQIARIGLEDGGDRSHCDLGLADVVAANDWATNAALLAPDGTVRCHSFGRRAPASYADWRLWERVRAADGMVVSDLLVSKVTGLPILAAAMPLRDAGGRLTGMAAVAIDPDLLVKYLMARFQDVDLVALVIDSEGRLAARKPESPFVGLSIAATPLAQWALAGASEPAEFTSLDGIERLYVQRPVPGTGLRVVVGIEDSRLVAGAWRYGLLAALAVIGTLALSALIAGVSSAAFVVRDARRMAMAAESGRNLAGVELGLAAAPELRALHAAYRAMAERLRDYAEASSDWWWETDTEHRFTAFSERFEEVLGIAPARLLGRHRWDSRRDDPADGDWDAYRRTVEAQEPFRDFTYAILDDAGNRRVLQVSGRPVFDPDGSFKGYRGIGRDITLHHRLEQDLAAAVTRMRAVLDTLVDAVITINRSGTIESANPAAERMFGYPVERLIGRNVAMLMPEPHRSAHDGYLRRYFATGESQVIGRHRELTAQRADGSVFPIELTVAPMQLDGATMFVGIVRDITERRKVDQLKAEFVSTVSHELRTPLTSIVGSLALISGGAVGEIPERARRMIQIAHKNGERLVHLVNDILDLEKLESGRMEFDLEPVRLRQALEQALEANRPYADKHEVRLCLAPGADDGTALVDQHRLGQVLANLISNAVKFSPAGGEVTLGLVREGEELVLSVADRGRGIPDAFKSRIFGRFAQADASDTREKGGTGLGLSITKSIVERLGGRIDFESELGRGTTFFVRLPVWSGGTIEPERTATPARILVCETDTAAATRLRAVLESNGFAVDVTRPTDLAQAMAENAYAAVMLHLPPSDDGDIGRSLSGAAPGAEPLPVVVLSADAAGLGGAAPPERAEDCATGARLLRSIATAVHGRAGATRILHVEDDPDIATVVAQALEDPAVEVVRAASLAEARRRLAQDGPFDLAVLDVGLPDGSGLDLLDPLIGQGDVPTVPTIIFSAQEVPEICRSRAAATLIKSRASLEDLVSTVQTLAAAHRHRSDRARPTVDGGSRHDVTAEESEAWQSCSA</sequence>
<dbReference type="PRINTS" id="PR00344">
    <property type="entry name" value="BCTRLSENSOR"/>
</dbReference>
<keyword evidence="4" id="KW-0808">Transferase</keyword>
<accession>A0ABU8XQS9</accession>
<feature type="domain" description="PAC" evidence="12">
    <location>
        <begin position="442"/>
        <end position="494"/>
    </location>
</feature>
<dbReference type="SMART" id="SM00448">
    <property type="entry name" value="REC"/>
    <property type="match status" value="1"/>
</dbReference>
<dbReference type="RefSeq" id="WP_418158206.1">
    <property type="nucleotide sequence ID" value="NZ_JBBLZC010000003.1"/>
</dbReference>
<dbReference type="InterPro" id="IPR035965">
    <property type="entry name" value="PAS-like_dom_sf"/>
</dbReference>
<dbReference type="SMART" id="SM00387">
    <property type="entry name" value="HATPase_c"/>
    <property type="match status" value="1"/>
</dbReference>
<feature type="domain" description="PAS" evidence="11">
    <location>
        <begin position="495"/>
        <end position="565"/>
    </location>
</feature>
<feature type="compositionally biased region" description="Basic and acidic residues" evidence="7">
    <location>
        <begin position="1099"/>
        <end position="1113"/>
    </location>
</feature>
<dbReference type="CDD" id="cd00082">
    <property type="entry name" value="HisKA"/>
    <property type="match status" value="1"/>
</dbReference>
<dbReference type="EC" id="2.7.13.3" evidence="2"/>
<dbReference type="InterPro" id="IPR013767">
    <property type="entry name" value="PAS_fold"/>
</dbReference>
<proteinExistence type="predicted"/>
<dbReference type="PROSITE" id="PS50112">
    <property type="entry name" value="PAS"/>
    <property type="match status" value="2"/>
</dbReference>
<dbReference type="SUPFAM" id="SSF47384">
    <property type="entry name" value="Homodimeric domain of signal transducing histidine kinase"/>
    <property type="match status" value="1"/>
</dbReference>
<dbReference type="Pfam" id="PF00072">
    <property type="entry name" value="Response_reg"/>
    <property type="match status" value="1"/>
</dbReference>
<dbReference type="InterPro" id="IPR000014">
    <property type="entry name" value="PAS"/>
</dbReference>
<evidence type="ECO:0000256" key="4">
    <source>
        <dbReference type="ARBA" id="ARBA00022679"/>
    </source>
</evidence>
<feature type="domain" description="Histidine kinase" evidence="9">
    <location>
        <begin position="626"/>
        <end position="845"/>
    </location>
</feature>
<keyword evidence="8" id="KW-1133">Transmembrane helix</keyword>
<dbReference type="Proteomes" id="UP001375743">
    <property type="component" value="Unassembled WGS sequence"/>
</dbReference>
<dbReference type="InterPro" id="IPR013656">
    <property type="entry name" value="PAS_4"/>
</dbReference>
<dbReference type="Pfam" id="PF02518">
    <property type="entry name" value="HATPase_c"/>
    <property type="match status" value="1"/>
</dbReference>
<dbReference type="NCBIfam" id="TIGR00229">
    <property type="entry name" value="sensory_box"/>
    <property type="match status" value="2"/>
</dbReference>
<evidence type="ECO:0000256" key="7">
    <source>
        <dbReference type="SAM" id="MobiDB-lite"/>
    </source>
</evidence>
<keyword evidence="14" id="KW-1185">Reference proteome</keyword>